<evidence type="ECO:0000313" key="1">
    <source>
        <dbReference type="EMBL" id="TCC96475.1"/>
    </source>
</evidence>
<protein>
    <recommendedName>
        <fullName evidence="3">PKD-like family protein</fullName>
    </recommendedName>
</protein>
<sequence length="494" mass="54671">MKKIYILIIGLFCILTYSCVKDKNQFKPDLATPVVNGFEKTYSVYTFQDVLKINPTVANESDYDYFWTLFTSNYTPSAGVVARGDTLSRTKDLTYEVKVNPGDYFLVFNVKNKKTGITQMISSNVSVSTLTMNGWYLLKDDGVNTDFDFIHANGRIDNWMAHFNGGQSLLGKSVKSIFSSGFKTGINSNELFNVLVVLSDKDAGIYRIDNGKKLMGFENMFFTTPAVRKPQNILQPMGNNYLNLINDGKVYTMVKGAYFADPPIANFKVAPVAAIGAMGIAFDDNSKSIIGINDANYYPLGAHADLIKNLDAEIVWMAGYPAVRNVAIALFRKKNGEGYLARLNTSYGQFTGPPSPNNAALVRDTKTVPQAHGLMSADIIGGNYDSDYIYYAKENKVYLTDAVSLQETLEFALPVGETVTCIQHIKYPQPAGNVEKYTTDYLVIASYVAGKYKVWLHKISTTGTIQALDKPNFEGQGKVTSINYMEKGSGSRTF</sequence>
<name>A0A4R0N8W9_9SPHI</name>
<gene>
    <name evidence="1" type="ORF">EZ444_10855</name>
</gene>
<dbReference type="AlphaFoldDB" id="A0A4R0N8W9"/>
<reference evidence="1 2" key="1">
    <citation type="submission" date="2019-02" db="EMBL/GenBank/DDBJ databases">
        <title>Pedobacter sp. RP-3-8 sp. nov., isolated from Arctic soil.</title>
        <authorList>
            <person name="Dahal R.H."/>
        </authorList>
    </citation>
    <scope>NUCLEOTIDE SEQUENCE [LARGE SCALE GENOMIC DNA]</scope>
    <source>
        <strain evidence="1 2">RP-3-8</strain>
    </source>
</reference>
<dbReference type="RefSeq" id="WP_131608772.1">
    <property type="nucleotide sequence ID" value="NZ_SJSM01000005.1"/>
</dbReference>
<dbReference type="Pfam" id="PF16407">
    <property type="entry name" value="PKD_2"/>
    <property type="match status" value="1"/>
</dbReference>
<organism evidence="1 2">
    <name type="scientific">Pedobacter hiemivivus</name>
    <dbReference type="NCBI Taxonomy" id="2530454"/>
    <lineage>
        <taxon>Bacteria</taxon>
        <taxon>Pseudomonadati</taxon>
        <taxon>Bacteroidota</taxon>
        <taxon>Sphingobacteriia</taxon>
        <taxon>Sphingobacteriales</taxon>
        <taxon>Sphingobacteriaceae</taxon>
        <taxon>Pedobacter</taxon>
    </lineage>
</organism>
<accession>A0A4R0N8W9</accession>
<proteinExistence type="predicted"/>
<dbReference type="Proteomes" id="UP000291117">
    <property type="component" value="Unassembled WGS sequence"/>
</dbReference>
<evidence type="ECO:0000313" key="2">
    <source>
        <dbReference type="Proteomes" id="UP000291117"/>
    </source>
</evidence>
<dbReference type="PROSITE" id="PS51257">
    <property type="entry name" value="PROKAR_LIPOPROTEIN"/>
    <property type="match status" value="1"/>
</dbReference>
<dbReference type="EMBL" id="SJSM01000005">
    <property type="protein sequence ID" value="TCC96475.1"/>
    <property type="molecule type" value="Genomic_DNA"/>
</dbReference>
<evidence type="ECO:0008006" key="3">
    <source>
        <dbReference type="Google" id="ProtNLM"/>
    </source>
</evidence>
<keyword evidence="2" id="KW-1185">Reference proteome</keyword>
<dbReference type="InterPro" id="IPR032183">
    <property type="entry name" value="PKD-like"/>
</dbReference>
<comment type="caution">
    <text evidence="1">The sequence shown here is derived from an EMBL/GenBank/DDBJ whole genome shotgun (WGS) entry which is preliminary data.</text>
</comment>
<dbReference type="OrthoDB" id="1061929at2"/>